<dbReference type="RefSeq" id="WP_038441290.1">
    <property type="nucleotide sequence ID" value="NZ_CP008896.1"/>
</dbReference>
<dbReference type="GO" id="GO:0050385">
    <property type="term" value="F:ureidoglycolate lyase activity"/>
    <property type="evidence" value="ECO:0007669"/>
    <property type="project" value="UniProtKB-EC"/>
</dbReference>
<dbReference type="GO" id="GO:0046872">
    <property type="term" value="F:metal ion binding"/>
    <property type="evidence" value="ECO:0007669"/>
    <property type="project" value="UniProtKB-KW"/>
</dbReference>
<organism evidence="5 6">
    <name type="scientific">Pseudomonas fluorescens</name>
    <dbReference type="NCBI Taxonomy" id="294"/>
    <lineage>
        <taxon>Bacteria</taxon>
        <taxon>Pseudomonadati</taxon>
        <taxon>Pseudomonadota</taxon>
        <taxon>Gammaproteobacteria</taxon>
        <taxon>Pseudomonadales</taxon>
        <taxon>Pseudomonadaceae</taxon>
        <taxon>Pseudomonas</taxon>
    </lineage>
</organism>
<dbReference type="InterPro" id="IPR036663">
    <property type="entry name" value="Fumarylacetoacetase_C_sf"/>
</dbReference>
<evidence type="ECO:0000256" key="2">
    <source>
        <dbReference type="ARBA" id="ARBA00010715"/>
    </source>
</evidence>
<evidence type="ECO:0000313" key="5">
    <source>
        <dbReference type="EMBL" id="SUD31024.1"/>
    </source>
</evidence>
<dbReference type="PANTHER" id="PTHR42796:SF4">
    <property type="entry name" value="FUMARYLACETOACETATE HYDROLASE DOMAIN-CONTAINING PROTEIN 2A"/>
    <property type="match status" value="1"/>
</dbReference>
<dbReference type="Gene3D" id="3.90.850.10">
    <property type="entry name" value="Fumarylacetoacetase-like, C-terminal domain"/>
    <property type="match status" value="1"/>
</dbReference>
<keyword evidence="5" id="KW-0378">Hydrolase</keyword>
<dbReference type="EC" id="4.3.2.3" evidence="5"/>
<evidence type="ECO:0000313" key="6">
    <source>
        <dbReference type="Proteomes" id="UP000255125"/>
    </source>
</evidence>
<dbReference type="PANTHER" id="PTHR42796">
    <property type="entry name" value="FUMARYLACETOACETATE HYDROLASE DOMAIN-CONTAINING PROTEIN 2A-RELATED"/>
    <property type="match status" value="1"/>
</dbReference>
<sequence length="313" mass="33626">MRLVTYRTDICAPAVLGVLVDERVIDLCALAAHAGESLPDSMLAFIDLGRPGLEAAYRVLARYEQGLPAGVSHSLSTVKLLAPIPRPRKNIFGIGLNYVEHVTESSKSLDTANELPKAPVIFSKPPTTVIGPGDAIEHNAAITRQLDWEVELAVIIGTTAKGVGVEQALQHVFGYSLMIDMSARDCRRAGQWIYSKGQDTYAPFGPVIVTADEIENPQVLDLSLKVNGVTKQSSNTRHMLFDVATLVADISQGITLEPGDIIATGTPEGVGAGRTPQEWVWPGDVIEAQIEQIGYLRNPVVAVGNDPRAGRDC</sequence>
<dbReference type="GO" id="GO:0016787">
    <property type="term" value="F:hydrolase activity"/>
    <property type="evidence" value="ECO:0007669"/>
    <property type="project" value="UniProtKB-KW"/>
</dbReference>
<evidence type="ECO:0000256" key="1">
    <source>
        <dbReference type="ARBA" id="ARBA00010211"/>
    </source>
</evidence>
<dbReference type="KEGG" id="pfn:HZ99_03130"/>
<dbReference type="InterPro" id="IPR011234">
    <property type="entry name" value="Fumarylacetoacetase-like_C"/>
</dbReference>
<reference evidence="5 6" key="1">
    <citation type="submission" date="2018-06" db="EMBL/GenBank/DDBJ databases">
        <authorList>
            <consortium name="Pathogen Informatics"/>
            <person name="Doyle S."/>
        </authorList>
    </citation>
    <scope>NUCLEOTIDE SEQUENCE [LARGE SCALE GENOMIC DNA]</scope>
    <source>
        <strain evidence="5 6">NCTC10392</strain>
    </source>
</reference>
<keyword evidence="3" id="KW-0479">Metal-binding</keyword>
<accession>A0A379IE15</accession>
<dbReference type="SUPFAM" id="SSF56529">
    <property type="entry name" value="FAH"/>
    <property type="match status" value="1"/>
</dbReference>
<dbReference type="GO" id="GO:0044281">
    <property type="term" value="P:small molecule metabolic process"/>
    <property type="evidence" value="ECO:0007669"/>
    <property type="project" value="UniProtKB-ARBA"/>
</dbReference>
<protein>
    <submittedName>
        <fullName evidence="5">Fumarylacetoacetate hydrolase family protein</fullName>
        <ecNumber evidence="5">4.3.2.3</ecNumber>
    </submittedName>
</protein>
<proteinExistence type="inferred from homology"/>
<dbReference type="Pfam" id="PF01557">
    <property type="entry name" value="FAA_hydrolase"/>
    <property type="match status" value="1"/>
</dbReference>
<name>A0A379IE15_PSEFL</name>
<evidence type="ECO:0000256" key="3">
    <source>
        <dbReference type="ARBA" id="ARBA00022723"/>
    </source>
</evidence>
<evidence type="ECO:0000259" key="4">
    <source>
        <dbReference type="Pfam" id="PF01557"/>
    </source>
</evidence>
<feature type="domain" description="Fumarylacetoacetase-like C-terminal" evidence="4">
    <location>
        <begin position="91"/>
        <end position="301"/>
    </location>
</feature>
<dbReference type="EMBL" id="UGUS01000002">
    <property type="protein sequence ID" value="SUD31024.1"/>
    <property type="molecule type" value="Genomic_DNA"/>
</dbReference>
<dbReference type="AlphaFoldDB" id="A0A379IE15"/>
<dbReference type="Proteomes" id="UP000255125">
    <property type="component" value="Unassembled WGS sequence"/>
</dbReference>
<dbReference type="OrthoDB" id="9805307at2"/>
<dbReference type="FunFam" id="3.90.850.10:FF:000025">
    <property type="entry name" value="5-oxo-1,2,5-tricarboxilic-3-penten aciddecarboxilase/isomer"/>
    <property type="match status" value="1"/>
</dbReference>
<comment type="similarity">
    <text evidence="1">Belongs to the FAH family.</text>
</comment>
<gene>
    <name evidence="5" type="ORF">NCTC10392_02950</name>
</gene>
<dbReference type="InterPro" id="IPR051121">
    <property type="entry name" value="FAH"/>
</dbReference>
<keyword evidence="5" id="KW-0456">Lyase</keyword>
<comment type="similarity">
    <text evidence="2">Belongs to the hydratase/decarboxylase family.</text>
</comment>